<accession>A0A521C6K9</accession>
<dbReference type="RefSeq" id="WP_142504909.1">
    <property type="nucleotide sequence ID" value="NZ_FXTI01000003.1"/>
</dbReference>
<evidence type="ECO:0000313" key="3">
    <source>
        <dbReference type="EMBL" id="SMO55076.1"/>
    </source>
</evidence>
<feature type="transmembrane region" description="Helical" evidence="2">
    <location>
        <begin position="486"/>
        <end position="511"/>
    </location>
</feature>
<keyword evidence="4" id="KW-1185">Reference proteome</keyword>
<gene>
    <name evidence="3" type="ORF">SAMN06264849_103157</name>
</gene>
<sequence length="836" mass="91344">MARKRIQGITIELDGNTKGLDKALSDVDKQSRSLQQELRDVDRLLKFDPGNVEALAQKQQLLTQQIQNTTERLNRLKSAQKQVQQQFERGEIGEKQYRSFRREIQYTETQLKKFEKQLAGLDDEKSIDNLKKDFDKVEKEAGEAEGAVSDLGEAVAGIAAGGGIAGAVSQALDSASLDTQIEISMEVPPESVATVRDSIKTVSTYIDDQEAAIEGVRRQWALNADASDAANARIVKGAGAIARAYSGIDFSELIQETNETSRSFGITNDEALGLINSLLKIGFPPEQLDIVSEYGTQLQMAGYDAEEIQAIFAAGVETGSWNIDSLLDGLKEGRIRLAEFGEEVPSAMQDLLDGTDISAQQLQKWGQAVAKGGEEGKQAMFEVAQAVNGVEDETKKNALGVAVWGTMYEDQGQAVIDTILGAKDQTANLTENQKQLNDTVSKLDEDPAVKFSQAMKDLGEALKPLLSVIADVINKIAEWIQNNPELAATITAIVTAIGILIGIFMALSPIITAIASLAGMLGLSFGAIAAPILIVIGVISALIAIGVLLWQNWDTIKAKAVEIWGAIKEWLLQTWESIKETAVNVWNRLKTFFIAVWEGIKGYFSQAISWIITLVSTKFAEMSGLIQYVMGTVKDIIKTVWNFIKNTFRNVLSFLKALVTGDFKGMKKAVGNQMENIRSTIGKIWDRVMDFFRNINLFKMGKEIIQGLIRGIQNMASGVTKAVTGVVDGAIGWAKKKLGIASPSKVFEEIGEYTGEGFQIGIESMLGDIRRVSDQMAQTAISTSEDVVVTGPSATASPGVVDRPLINIENMVIREEADIQKVATEFWRLLQRQSRF</sequence>
<dbReference type="EMBL" id="FXTI01000003">
    <property type="protein sequence ID" value="SMO55076.1"/>
    <property type="molecule type" value="Genomic_DNA"/>
</dbReference>
<dbReference type="AlphaFoldDB" id="A0A521C6K9"/>
<feature type="transmembrane region" description="Helical" evidence="2">
    <location>
        <begin position="523"/>
        <end position="550"/>
    </location>
</feature>
<protein>
    <submittedName>
        <fullName evidence="3">Phage-related minor tail protein</fullName>
    </submittedName>
</protein>
<dbReference type="PANTHER" id="PTHR37813:SF1">
    <property type="entry name" value="FELS-2 PROPHAGE PROTEIN"/>
    <property type="match status" value="1"/>
</dbReference>
<dbReference type="PANTHER" id="PTHR37813">
    <property type="entry name" value="FELS-2 PROPHAGE PROTEIN"/>
    <property type="match status" value="1"/>
</dbReference>
<evidence type="ECO:0000313" key="4">
    <source>
        <dbReference type="Proteomes" id="UP000315636"/>
    </source>
</evidence>
<dbReference type="Gene3D" id="1.10.287.1490">
    <property type="match status" value="1"/>
</dbReference>
<name>A0A521C6K9_9BACL</name>
<keyword evidence="2" id="KW-0472">Membrane</keyword>
<organism evidence="3 4">
    <name type="scientific">Melghirimyces algeriensis</name>
    <dbReference type="NCBI Taxonomy" id="910412"/>
    <lineage>
        <taxon>Bacteria</taxon>
        <taxon>Bacillati</taxon>
        <taxon>Bacillota</taxon>
        <taxon>Bacilli</taxon>
        <taxon>Bacillales</taxon>
        <taxon>Thermoactinomycetaceae</taxon>
        <taxon>Melghirimyces</taxon>
    </lineage>
</organism>
<proteinExistence type="predicted"/>
<evidence type="ECO:0000256" key="1">
    <source>
        <dbReference type="SAM" id="Coils"/>
    </source>
</evidence>
<evidence type="ECO:0000256" key="2">
    <source>
        <dbReference type="SAM" id="Phobius"/>
    </source>
</evidence>
<keyword evidence="1" id="KW-0175">Coiled coil</keyword>
<dbReference type="SUPFAM" id="SSF57997">
    <property type="entry name" value="Tropomyosin"/>
    <property type="match status" value="1"/>
</dbReference>
<keyword evidence="2" id="KW-1133">Transmembrane helix</keyword>
<feature type="coiled-coil region" evidence="1">
    <location>
        <begin position="52"/>
        <end position="147"/>
    </location>
</feature>
<reference evidence="3 4" key="1">
    <citation type="submission" date="2017-05" db="EMBL/GenBank/DDBJ databases">
        <authorList>
            <person name="Varghese N."/>
            <person name="Submissions S."/>
        </authorList>
    </citation>
    <scope>NUCLEOTIDE SEQUENCE [LARGE SCALE GENOMIC DNA]</scope>
    <source>
        <strain evidence="3 4">DSM 45474</strain>
    </source>
</reference>
<dbReference type="OrthoDB" id="1779742at2"/>
<keyword evidence="2" id="KW-0812">Transmembrane</keyword>
<dbReference type="Proteomes" id="UP000315636">
    <property type="component" value="Unassembled WGS sequence"/>
</dbReference>